<dbReference type="InterPro" id="IPR013974">
    <property type="entry name" value="SAF"/>
</dbReference>
<name>A0A3R8MZ35_9BURK</name>
<dbReference type="InterPro" id="IPR017592">
    <property type="entry name" value="Pilus_assmbl_Flp-typ_CpaB"/>
</dbReference>
<comment type="caution">
    <text evidence="2">The sequence shown here is derived from an EMBL/GenBank/DDBJ whole genome shotgun (WGS) entry which is preliminary data.</text>
</comment>
<dbReference type="SMART" id="SM00858">
    <property type="entry name" value="SAF"/>
    <property type="match status" value="1"/>
</dbReference>
<protein>
    <submittedName>
        <fullName evidence="2">Flp pilus assembly protein CpaB</fullName>
    </submittedName>
</protein>
<keyword evidence="3" id="KW-1185">Reference proteome</keyword>
<dbReference type="Pfam" id="PF16976">
    <property type="entry name" value="RcpC"/>
    <property type="match status" value="1"/>
</dbReference>
<dbReference type="NCBIfam" id="TIGR03177">
    <property type="entry name" value="pilus_cpaB"/>
    <property type="match status" value="1"/>
</dbReference>
<dbReference type="Proteomes" id="UP000270261">
    <property type="component" value="Unassembled WGS sequence"/>
</dbReference>
<feature type="domain" description="SAF" evidence="1">
    <location>
        <begin position="55"/>
        <end position="119"/>
    </location>
</feature>
<dbReference type="OrthoDB" id="2037472at2"/>
<dbReference type="EMBL" id="RRUE01000001">
    <property type="protein sequence ID" value="RRN45789.1"/>
    <property type="molecule type" value="Genomic_DNA"/>
</dbReference>
<evidence type="ECO:0000259" key="1">
    <source>
        <dbReference type="SMART" id="SM00858"/>
    </source>
</evidence>
<accession>A0A3R8MZ35</accession>
<proteinExistence type="predicted"/>
<organism evidence="2 3">
    <name type="scientific">Lautropia dentalis</name>
    <dbReference type="NCBI Taxonomy" id="2490857"/>
    <lineage>
        <taxon>Bacteria</taxon>
        <taxon>Pseudomonadati</taxon>
        <taxon>Pseudomonadota</taxon>
        <taxon>Betaproteobacteria</taxon>
        <taxon>Burkholderiales</taxon>
        <taxon>Burkholderiaceae</taxon>
        <taxon>Lautropia</taxon>
    </lineage>
</organism>
<dbReference type="CDD" id="cd11614">
    <property type="entry name" value="SAF_CpaB_FlgA_like"/>
    <property type="match status" value="1"/>
</dbReference>
<dbReference type="Pfam" id="PF08666">
    <property type="entry name" value="SAF"/>
    <property type="match status" value="1"/>
</dbReference>
<evidence type="ECO:0000313" key="3">
    <source>
        <dbReference type="Proteomes" id="UP000270261"/>
    </source>
</evidence>
<sequence>MNPIVSRVLERHRNKLLMSAALLCGGVAVYAGSQYVNEQVQAERARLQVPDQQTVEVVVASAALVPGDTISAANMAVRSVPVDYVPSGAVTPDQFEALDGQRLMQPMHPGEILSAHALESADRQMFSSRVRPGIRAMTISVDEINSISGMLQPGDRVDLLLTARPPSADGRGEAAHDATVPLLQNLLVMATGRQVRPGDAGEGEGRSFSAVTVEVTPEQAQRLIVAQRAGRLTAVLRNPGDGEPMNTAACPCSRGAASCGGTAR</sequence>
<gene>
    <name evidence="2" type="primary">cpaB</name>
    <name evidence="2" type="ORF">EHV23_06525</name>
</gene>
<dbReference type="RefSeq" id="WP_125095216.1">
    <property type="nucleotide sequence ID" value="NZ_RRUE01000001.1"/>
</dbReference>
<reference evidence="2 3" key="1">
    <citation type="submission" date="2018-11" db="EMBL/GenBank/DDBJ databases">
        <title>Genome sequencing of Lautropia sp. KCOM 2505 (= ChDC F240).</title>
        <authorList>
            <person name="Kook J.-K."/>
            <person name="Park S.-N."/>
            <person name="Lim Y.K."/>
        </authorList>
    </citation>
    <scope>NUCLEOTIDE SEQUENCE [LARGE SCALE GENOMIC DNA]</scope>
    <source>
        <strain evidence="2 3">KCOM 2505</strain>
    </source>
</reference>
<dbReference type="AlphaFoldDB" id="A0A3R8MZ35"/>
<evidence type="ECO:0000313" key="2">
    <source>
        <dbReference type="EMBL" id="RRN45789.1"/>
    </source>
</evidence>
<dbReference type="InterPro" id="IPR031571">
    <property type="entry name" value="RcpC_dom"/>
</dbReference>